<evidence type="ECO:0000256" key="1">
    <source>
        <dbReference type="SAM" id="SignalP"/>
    </source>
</evidence>
<name>A0A1H3T6T8_9BACI</name>
<reference evidence="3" key="1">
    <citation type="submission" date="2016-10" db="EMBL/GenBank/DDBJ databases">
        <authorList>
            <person name="Varghese N."/>
            <person name="Submissions S."/>
        </authorList>
    </citation>
    <scope>NUCLEOTIDE SEQUENCE [LARGE SCALE GENOMIC DNA]</scope>
    <source>
        <strain evidence="3">SP</strain>
    </source>
</reference>
<feature type="chain" id="PRO_5011736769" evidence="1">
    <location>
        <begin position="32"/>
        <end position="261"/>
    </location>
</feature>
<accession>A0A1H3T6T8</accession>
<dbReference type="STRING" id="1503961.SAMN05421736_11387"/>
<dbReference type="OrthoDB" id="2374820at2"/>
<organism evidence="2 3">
    <name type="scientific">Evansella caseinilytica</name>
    <dbReference type="NCBI Taxonomy" id="1503961"/>
    <lineage>
        <taxon>Bacteria</taxon>
        <taxon>Bacillati</taxon>
        <taxon>Bacillota</taxon>
        <taxon>Bacilli</taxon>
        <taxon>Bacillales</taxon>
        <taxon>Bacillaceae</taxon>
        <taxon>Evansella</taxon>
    </lineage>
</organism>
<keyword evidence="3" id="KW-1185">Reference proteome</keyword>
<gene>
    <name evidence="2" type="ORF">SAMN05421736_11387</name>
</gene>
<dbReference type="Gene3D" id="3.30.2030.10">
    <property type="entry name" value="YwmB-like"/>
    <property type="match status" value="1"/>
</dbReference>
<sequence>MGKNRQTLAFIAVLIFSFVLISNATSTRSNADNTAQLPQQTLLLMGKTMESLDIHATRFHVYGRHQKDDWASDREVTAYLDEWKQAYDRVVWTLTEDKENEKRKLMGTFSDPLSSYTEEITIHVQQTADDRIATYTIYEASYHSNVNTETVMTELFYSGSPVTRFDPTDVFLRAEGIAYGKNKGEVHEMSQSILNAFSAQAVEGLEEDFFVSQSALTPLWDRIIDTNGKKMNLQIALREINNGLGGQTTVTIGTPIITTEY</sequence>
<keyword evidence="1" id="KW-0732">Signal</keyword>
<dbReference type="InterPro" id="IPR014794">
    <property type="entry name" value="DUF1779"/>
</dbReference>
<dbReference type="Proteomes" id="UP000198935">
    <property type="component" value="Unassembled WGS sequence"/>
</dbReference>
<dbReference type="EMBL" id="FNPI01000013">
    <property type="protein sequence ID" value="SDZ46063.1"/>
    <property type="molecule type" value="Genomic_DNA"/>
</dbReference>
<protein>
    <submittedName>
        <fullName evidence="2">TATA-box binding</fullName>
    </submittedName>
</protein>
<dbReference type="InterPro" id="IPR036209">
    <property type="entry name" value="YwmB-like_sf"/>
</dbReference>
<feature type="signal peptide" evidence="1">
    <location>
        <begin position="1"/>
        <end position="31"/>
    </location>
</feature>
<dbReference type="AlphaFoldDB" id="A0A1H3T6T8"/>
<evidence type="ECO:0000313" key="2">
    <source>
        <dbReference type="EMBL" id="SDZ46063.1"/>
    </source>
</evidence>
<dbReference type="Pfam" id="PF08680">
    <property type="entry name" value="DUF1779"/>
    <property type="match status" value="1"/>
</dbReference>
<proteinExistence type="predicted"/>
<dbReference type="SUPFAM" id="SSF143842">
    <property type="entry name" value="YwmB-like"/>
    <property type="match status" value="1"/>
</dbReference>
<evidence type="ECO:0000313" key="3">
    <source>
        <dbReference type="Proteomes" id="UP000198935"/>
    </source>
</evidence>
<dbReference type="Gene3D" id="3.30.360.40">
    <property type="entry name" value="YwmB-like"/>
    <property type="match status" value="1"/>
</dbReference>